<evidence type="ECO:0000256" key="2">
    <source>
        <dbReference type="ARBA" id="ARBA00022448"/>
    </source>
</evidence>
<evidence type="ECO:0000313" key="8">
    <source>
        <dbReference type="Proteomes" id="UP000253314"/>
    </source>
</evidence>
<sequence>MNFVGLSLLLALSFALAACSSNENAGENTENNNEAVEEKGELVFGYNNWSENIAVTNMWKILLEEQGYEVELKSMEKSPVWAGIAGGDLDVAAEVWLPITDEPLYEEYKEDLDLHETWYEGTGLGLVVPAYMNIDSIDELNDNKDLFEEAQIVGIDPGASLMRLTNDTITEYGLDYELIESSGPAMMTELDKAYEDEEPIVVTLWNPHWAFADYDLKYLEDPKNVYGDPDDIYYMTRKGFEADHPEVVTWMNNWQMDDASLGSLMSIINEEGDAETGAKKWIEENRDLVDEWVK</sequence>
<feature type="domain" description="ABC-type glycine betaine transport system substrate-binding" evidence="6">
    <location>
        <begin position="41"/>
        <end position="284"/>
    </location>
</feature>
<dbReference type="PANTHER" id="PTHR47737">
    <property type="entry name" value="GLYCINE BETAINE/PROLINE BETAINE TRANSPORT SYSTEM PERMEASE PROTEIN PROW"/>
    <property type="match status" value="1"/>
</dbReference>
<feature type="signal peptide" evidence="5">
    <location>
        <begin position="1"/>
        <end position="25"/>
    </location>
</feature>
<proteinExistence type="predicted"/>
<dbReference type="PANTHER" id="PTHR47737:SF1">
    <property type="entry name" value="GLYCINE BETAINE_PROLINE BETAINE TRANSPORT SYSTEM PERMEASE PROTEIN PROW"/>
    <property type="match status" value="1"/>
</dbReference>
<dbReference type="InterPro" id="IPR007210">
    <property type="entry name" value="ABC_Gly_betaine_transp_sub-bd"/>
</dbReference>
<dbReference type="SUPFAM" id="SSF53850">
    <property type="entry name" value="Periplasmic binding protein-like II"/>
    <property type="match status" value="1"/>
</dbReference>
<dbReference type="EMBL" id="QOCW01000015">
    <property type="protein sequence ID" value="RBW68943.1"/>
    <property type="molecule type" value="Genomic_DNA"/>
</dbReference>
<protein>
    <submittedName>
        <fullName evidence="7">Glycine/betaine ABC transporter</fullName>
    </submittedName>
</protein>
<keyword evidence="8" id="KW-1185">Reference proteome</keyword>
<dbReference type="Pfam" id="PF04069">
    <property type="entry name" value="OpuAC"/>
    <property type="match status" value="1"/>
</dbReference>
<dbReference type="GO" id="GO:0043190">
    <property type="term" value="C:ATP-binding cassette (ABC) transporter complex"/>
    <property type="evidence" value="ECO:0007669"/>
    <property type="project" value="InterPro"/>
</dbReference>
<keyword evidence="3" id="KW-1003">Cell membrane</keyword>
<evidence type="ECO:0000256" key="4">
    <source>
        <dbReference type="ARBA" id="ARBA00023136"/>
    </source>
</evidence>
<dbReference type="Gene3D" id="3.40.190.100">
    <property type="entry name" value="Glycine betaine-binding periplasmic protein, domain 2"/>
    <property type="match status" value="1"/>
</dbReference>
<organism evidence="7 8">
    <name type="scientific">Bacillus taeanensis</name>
    <dbReference type="NCBI Taxonomy" id="273032"/>
    <lineage>
        <taxon>Bacteria</taxon>
        <taxon>Bacillati</taxon>
        <taxon>Bacillota</taxon>
        <taxon>Bacilli</taxon>
        <taxon>Bacillales</taxon>
        <taxon>Bacillaceae</taxon>
        <taxon>Bacillus</taxon>
    </lineage>
</organism>
<dbReference type="GO" id="GO:0015226">
    <property type="term" value="F:carnitine transmembrane transporter activity"/>
    <property type="evidence" value="ECO:0007669"/>
    <property type="project" value="TreeGrafter"/>
</dbReference>
<keyword evidence="4" id="KW-0472">Membrane</keyword>
<dbReference type="CDD" id="cd13639">
    <property type="entry name" value="PBP2_OpuAC_like"/>
    <property type="match status" value="1"/>
</dbReference>
<dbReference type="Proteomes" id="UP000253314">
    <property type="component" value="Unassembled WGS sequence"/>
</dbReference>
<evidence type="ECO:0000259" key="6">
    <source>
        <dbReference type="Pfam" id="PF04069"/>
    </source>
</evidence>
<evidence type="ECO:0000313" key="7">
    <source>
        <dbReference type="EMBL" id="RBW68943.1"/>
    </source>
</evidence>
<reference evidence="7 8" key="1">
    <citation type="submission" date="2018-07" db="EMBL/GenBank/DDBJ databases">
        <title>Lottiidibacillus patelloidae gen. nov., sp. nov., isolated from the intestinal tract of a marine limpet and the reclassification of B. taeanensis BH030017T, B. algicola KMM 3737T and B. hwajinpoensis SW-72T as genus Lottiidibacillus.</title>
        <authorList>
            <person name="Liu R."/>
            <person name="Huang Z."/>
        </authorList>
    </citation>
    <scope>NUCLEOTIDE SEQUENCE [LARGE SCALE GENOMIC DNA]</scope>
    <source>
        <strain evidence="7 8">BH030017</strain>
    </source>
</reference>
<evidence type="ECO:0000256" key="5">
    <source>
        <dbReference type="SAM" id="SignalP"/>
    </source>
</evidence>
<evidence type="ECO:0000256" key="3">
    <source>
        <dbReference type="ARBA" id="ARBA00022475"/>
    </source>
</evidence>
<comment type="subcellular location">
    <subcellularLocation>
        <location evidence="1">Cell membrane</location>
    </subcellularLocation>
</comment>
<dbReference type="Gene3D" id="3.40.190.10">
    <property type="entry name" value="Periplasmic binding protein-like II"/>
    <property type="match status" value="1"/>
</dbReference>
<dbReference type="AlphaFoldDB" id="A0A366XXT4"/>
<evidence type="ECO:0000256" key="1">
    <source>
        <dbReference type="ARBA" id="ARBA00004236"/>
    </source>
</evidence>
<keyword evidence="2" id="KW-0813">Transport</keyword>
<accession>A0A366XXT4</accession>
<gene>
    <name evidence="7" type="ORF">DS031_14435</name>
</gene>
<dbReference type="GO" id="GO:0015871">
    <property type="term" value="P:choline transport"/>
    <property type="evidence" value="ECO:0007669"/>
    <property type="project" value="TreeGrafter"/>
</dbReference>
<dbReference type="GO" id="GO:0031460">
    <property type="term" value="P:glycine betaine transport"/>
    <property type="evidence" value="ECO:0007669"/>
    <property type="project" value="TreeGrafter"/>
</dbReference>
<comment type="caution">
    <text evidence="7">The sequence shown here is derived from an EMBL/GenBank/DDBJ whole genome shotgun (WGS) entry which is preliminary data.</text>
</comment>
<name>A0A366XXT4_9BACI</name>
<feature type="chain" id="PRO_5016984225" evidence="5">
    <location>
        <begin position="26"/>
        <end position="294"/>
    </location>
</feature>
<dbReference type="GO" id="GO:0005275">
    <property type="term" value="F:amine transmembrane transporter activity"/>
    <property type="evidence" value="ECO:0007669"/>
    <property type="project" value="TreeGrafter"/>
</dbReference>
<dbReference type="OrthoDB" id="9787902at2"/>
<keyword evidence="5" id="KW-0732">Signal</keyword>